<dbReference type="HOGENOM" id="CLU_1519784_0_0_1"/>
<accession>T1L5A7</accession>
<organism evidence="2 3">
    <name type="scientific">Tetranychus urticae</name>
    <name type="common">Two-spotted spider mite</name>
    <dbReference type="NCBI Taxonomy" id="32264"/>
    <lineage>
        <taxon>Eukaryota</taxon>
        <taxon>Metazoa</taxon>
        <taxon>Ecdysozoa</taxon>
        <taxon>Arthropoda</taxon>
        <taxon>Chelicerata</taxon>
        <taxon>Arachnida</taxon>
        <taxon>Acari</taxon>
        <taxon>Acariformes</taxon>
        <taxon>Trombidiformes</taxon>
        <taxon>Prostigmata</taxon>
        <taxon>Eleutherengona</taxon>
        <taxon>Raphignathae</taxon>
        <taxon>Tetranychoidea</taxon>
        <taxon>Tetranychidae</taxon>
        <taxon>Tetranychus</taxon>
    </lineage>
</organism>
<keyword evidence="3" id="KW-1185">Reference proteome</keyword>
<evidence type="ECO:0000313" key="3">
    <source>
        <dbReference type="Proteomes" id="UP000015104"/>
    </source>
</evidence>
<reference evidence="2" key="2">
    <citation type="submission" date="2015-06" db="UniProtKB">
        <authorList>
            <consortium name="EnsemblMetazoa"/>
        </authorList>
    </citation>
    <scope>IDENTIFICATION</scope>
</reference>
<sequence>MFTKPCNDNSGTISTISTGQHPTAAKVVLEAPVATAILVDYEITDVVCEGLVTLEDGTKTVYAHVKWSDSLVPRKDVVWTKEVPWGLPEESLALARADDPVATAVAERKFNCSFCPSRFTVNYSRRPHENRCSGPGGPKHVCRVGSDGCKPNRPGPVPYVPTEDLRKHNGRKAKSIA</sequence>
<evidence type="ECO:0000256" key="1">
    <source>
        <dbReference type="SAM" id="MobiDB-lite"/>
    </source>
</evidence>
<dbReference type="Proteomes" id="UP000015104">
    <property type="component" value="Unassembled WGS sequence"/>
</dbReference>
<feature type="region of interest" description="Disordered" evidence="1">
    <location>
        <begin position="150"/>
        <end position="177"/>
    </location>
</feature>
<protein>
    <submittedName>
        <fullName evidence="2">Uncharacterized protein</fullName>
    </submittedName>
</protein>
<proteinExistence type="predicted"/>
<evidence type="ECO:0000313" key="2">
    <source>
        <dbReference type="EnsemblMetazoa" id="tetur44g00120.1"/>
    </source>
</evidence>
<dbReference type="EnsemblMetazoa" id="tetur44g00120.1">
    <property type="protein sequence ID" value="tetur44g00120.1"/>
    <property type="gene ID" value="tetur44g00120"/>
</dbReference>
<dbReference type="AlphaFoldDB" id="T1L5A7"/>
<feature type="compositionally biased region" description="Basic residues" evidence="1">
    <location>
        <begin position="168"/>
        <end position="177"/>
    </location>
</feature>
<dbReference type="EMBL" id="CAEY01001235">
    <property type="status" value="NOT_ANNOTATED_CDS"/>
    <property type="molecule type" value="Genomic_DNA"/>
</dbReference>
<reference evidence="3" key="1">
    <citation type="submission" date="2011-08" db="EMBL/GenBank/DDBJ databases">
        <authorList>
            <person name="Rombauts S."/>
        </authorList>
    </citation>
    <scope>NUCLEOTIDE SEQUENCE</scope>
    <source>
        <strain evidence="3">London</strain>
    </source>
</reference>
<name>T1L5A7_TETUR</name>